<accession>A0A6P8I2D7</accession>
<dbReference type="KEGG" id="aten:116297807"/>
<protein>
    <submittedName>
        <fullName evidence="2">Uncharacterized protein LOC116297807</fullName>
    </submittedName>
</protein>
<reference evidence="2" key="1">
    <citation type="submission" date="2025-08" db="UniProtKB">
        <authorList>
            <consortium name="RefSeq"/>
        </authorList>
    </citation>
    <scope>IDENTIFICATION</scope>
    <source>
        <tissue evidence="2">Tentacle</tissue>
    </source>
</reference>
<proteinExistence type="predicted"/>
<dbReference type="Proteomes" id="UP000515163">
    <property type="component" value="Unplaced"/>
</dbReference>
<dbReference type="GeneID" id="116297807"/>
<evidence type="ECO:0000313" key="2">
    <source>
        <dbReference type="RefSeq" id="XP_031561968.1"/>
    </source>
</evidence>
<name>A0A6P8I2D7_ACTTE</name>
<dbReference type="OrthoDB" id="10351369at2759"/>
<organism evidence="1 2">
    <name type="scientific">Actinia tenebrosa</name>
    <name type="common">Australian red waratah sea anemone</name>
    <dbReference type="NCBI Taxonomy" id="6105"/>
    <lineage>
        <taxon>Eukaryota</taxon>
        <taxon>Metazoa</taxon>
        <taxon>Cnidaria</taxon>
        <taxon>Anthozoa</taxon>
        <taxon>Hexacorallia</taxon>
        <taxon>Actiniaria</taxon>
        <taxon>Actiniidae</taxon>
        <taxon>Actinia</taxon>
    </lineage>
</organism>
<evidence type="ECO:0000313" key="1">
    <source>
        <dbReference type="Proteomes" id="UP000515163"/>
    </source>
</evidence>
<sequence length="100" mass="10854">MVASGSHSSLESAPDVAFFDTTAEKKVSKNQPIEETVAAAIAASFVAVQGQQNEKSVSKIESKSELMKQLRDVKDLLDSGIIDKHDYDAQRSTIMNKLKA</sequence>
<dbReference type="RefSeq" id="XP_031561968.1">
    <property type="nucleotide sequence ID" value="XM_031706108.1"/>
</dbReference>
<dbReference type="InParanoid" id="A0A6P8I2D7"/>
<keyword evidence="1" id="KW-1185">Reference proteome</keyword>
<gene>
    <name evidence="2" type="primary">LOC116297807</name>
</gene>
<dbReference type="AlphaFoldDB" id="A0A6P8I2D7"/>